<accession>A0AC61R5Q1</accession>
<dbReference type="EMBL" id="SRYG01000018">
    <property type="protein sequence ID" value="TGY65371.1"/>
    <property type="molecule type" value="Genomic_DNA"/>
</dbReference>
<keyword evidence="2" id="KW-1185">Reference proteome</keyword>
<dbReference type="Proteomes" id="UP000308836">
    <property type="component" value="Unassembled WGS sequence"/>
</dbReference>
<evidence type="ECO:0000313" key="1">
    <source>
        <dbReference type="EMBL" id="TGY65371.1"/>
    </source>
</evidence>
<name>A0AC61R5Q1_9FIRM</name>
<protein>
    <submittedName>
        <fullName evidence="1">Preprotein translocase subunit SecE</fullName>
    </submittedName>
</protein>
<evidence type="ECO:0000313" key="2">
    <source>
        <dbReference type="Proteomes" id="UP000308836"/>
    </source>
</evidence>
<gene>
    <name evidence="1" type="primary">secE</name>
    <name evidence="1" type="ORF">E5336_08765</name>
</gene>
<proteinExistence type="predicted"/>
<reference evidence="1" key="1">
    <citation type="submission" date="2019-04" db="EMBL/GenBank/DDBJ databases">
        <title>Microbes associate with the intestines of laboratory mice.</title>
        <authorList>
            <person name="Navarre W."/>
            <person name="Wong E."/>
            <person name="Huang K."/>
            <person name="Tropini C."/>
            <person name="Ng K."/>
            <person name="Yu B."/>
        </authorList>
    </citation>
    <scope>NUCLEOTIDE SEQUENCE</scope>
    <source>
        <strain evidence="1">NM09_H32</strain>
    </source>
</reference>
<organism evidence="1 2">
    <name type="scientific">Dubosiella muris</name>
    <dbReference type="NCBI Taxonomy" id="3038133"/>
    <lineage>
        <taxon>Bacteria</taxon>
        <taxon>Bacillati</taxon>
        <taxon>Bacillota</taxon>
        <taxon>Erysipelotrichia</taxon>
        <taxon>Erysipelotrichales</taxon>
        <taxon>Erysipelotrichaceae</taxon>
        <taxon>Dubosiella</taxon>
    </lineage>
</organism>
<sequence>MSNEKKEWTYSPKGVWSELRKVQWPTFKELMGTSGSVILFTVLFGLYFFLCELASSSLVSWIVGL</sequence>
<comment type="caution">
    <text evidence="1">The sequence shown here is derived from an EMBL/GenBank/DDBJ whole genome shotgun (WGS) entry which is preliminary data.</text>
</comment>